<feature type="compositionally biased region" description="Polar residues" evidence="1">
    <location>
        <begin position="113"/>
        <end position="123"/>
    </location>
</feature>
<protein>
    <submittedName>
        <fullName evidence="2">Uncharacterized protein</fullName>
    </submittedName>
</protein>
<gene>
    <name evidence="2" type="ORF">HUG17_0011</name>
</gene>
<feature type="compositionally biased region" description="Polar residues" evidence="1">
    <location>
        <begin position="295"/>
        <end position="306"/>
    </location>
</feature>
<name>A0A9D4P5R2_DERFA</name>
<evidence type="ECO:0000313" key="2">
    <source>
        <dbReference type="EMBL" id="KAH7644473.1"/>
    </source>
</evidence>
<sequence length="433" mass="48479">MGFKCLDDNCFAQCNQQIDDECRDTLSDCGDKKSDFYEEYYNLWKLSPKNGRPKKPLRHSYRKHEQSNCCNEMSLNINHIDHNHHHHHSNGDDGDAIHNNKSIDMSNVCGEPQPTSSSASTMLNRMAEPPKQLKLEQFLQQLSKITVSSSSSSSKDQQHHHHSQTNCNRKSELIDSCQSQLHSQQQQQPAPPQQKQQSRPSSSSLKSYGMTEIVEHLKRGNKTSDMMDTVTMNEANNATDPSQTGSMERKNSISSQPKQQQTKQQQMEQKMKRNTTSTTTSGHGTISEGECSSIAKKTSSVSTPSYGSNGGGVVVGNVGLVVQRQPASSGYESTVQDDDDVDDDDEFDDDHHVYDHHHHHHHHHHHLDLQNYHQQIKCPNKVAPKNGSTMAIMTTRSGSIKTMTIPAANIAHHGHVEDDDGQSIFCSFFCCGH</sequence>
<feature type="region of interest" description="Disordered" evidence="1">
    <location>
        <begin position="235"/>
        <end position="309"/>
    </location>
</feature>
<accession>A0A9D4P5R2</accession>
<feature type="compositionally biased region" description="Low complexity" evidence="1">
    <location>
        <begin position="176"/>
        <end position="204"/>
    </location>
</feature>
<organism evidence="2">
    <name type="scientific">Dermatophagoides farinae</name>
    <name type="common">American house dust mite</name>
    <dbReference type="NCBI Taxonomy" id="6954"/>
    <lineage>
        <taxon>Eukaryota</taxon>
        <taxon>Metazoa</taxon>
        <taxon>Ecdysozoa</taxon>
        <taxon>Arthropoda</taxon>
        <taxon>Chelicerata</taxon>
        <taxon>Arachnida</taxon>
        <taxon>Acari</taxon>
        <taxon>Acariformes</taxon>
        <taxon>Sarcoptiformes</taxon>
        <taxon>Astigmata</taxon>
        <taxon>Psoroptidia</taxon>
        <taxon>Analgoidea</taxon>
        <taxon>Pyroglyphidae</taxon>
        <taxon>Dermatophagoidinae</taxon>
        <taxon>Dermatophagoides</taxon>
    </lineage>
</organism>
<dbReference type="EMBL" id="SDOV01000001">
    <property type="protein sequence ID" value="KAH7644473.1"/>
    <property type="molecule type" value="Genomic_DNA"/>
</dbReference>
<feature type="compositionally biased region" description="Low complexity" evidence="1">
    <location>
        <begin position="256"/>
        <end position="268"/>
    </location>
</feature>
<reference evidence="2" key="1">
    <citation type="submission" date="2020-06" db="EMBL/GenBank/DDBJ databases">
        <authorList>
            <person name="Ji K."/>
            <person name="Li J."/>
        </authorList>
    </citation>
    <scope>NUCLEOTIDE SEQUENCE</scope>
    <source>
        <strain evidence="2">JKM2019</strain>
        <tissue evidence="2">Whole body</tissue>
    </source>
</reference>
<dbReference type="Proteomes" id="UP000828236">
    <property type="component" value="Unassembled WGS sequence"/>
</dbReference>
<feature type="region of interest" description="Disordered" evidence="1">
    <location>
        <begin position="326"/>
        <end position="371"/>
    </location>
</feature>
<feature type="compositionally biased region" description="Low complexity" evidence="1">
    <location>
        <begin position="275"/>
        <end position="289"/>
    </location>
</feature>
<reference evidence="2" key="2">
    <citation type="journal article" date="2021" name="World Allergy Organ. J.">
        <title>Chromosome-level assembly of Dermatophagoides farinae genome and transcriptome reveals two novel allergens Der f 37 and Der f 39.</title>
        <authorList>
            <person name="Chen J."/>
            <person name="Cai Z."/>
            <person name="Fan D."/>
            <person name="Hu J."/>
            <person name="Hou Y."/>
            <person name="He Y."/>
            <person name="Zhang Z."/>
            <person name="Zhao Z."/>
            <person name="Gao P."/>
            <person name="Hu W."/>
            <person name="Sun J."/>
            <person name="Li J."/>
            <person name="Ji K."/>
        </authorList>
    </citation>
    <scope>NUCLEOTIDE SEQUENCE</scope>
    <source>
        <strain evidence="2">JKM2019</strain>
    </source>
</reference>
<feature type="compositionally biased region" description="Polar residues" evidence="1">
    <location>
        <begin position="235"/>
        <end position="246"/>
    </location>
</feature>
<evidence type="ECO:0000256" key="1">
    <source>
        <dbReference type="SAM" id="MobiDB-lite"/>
    </source>
</evidence>
<dbReference type="AlphaFoldDB" id="A0A9D4P5R2"/>
<proteinExistence type="predicted"/>
<comment type="caution">
    <text evidence="2">The sequence shown here is derived from an EMBL/GenBank/DDBJ whole genome shotgun (WGS) entry which is preliminary data.</text>
</comment>
<feature type="region of interest" description="Disordered" evidence="1">
    <location>
        <begin position="81"/>
        <end position="124"/>
    </location>
</feature>
<feature type="compositionally biased region" description="Low complexity" evidence="1">
    <location>
        <begin position="146"/>
        <end position="155"/>
    </location>
</feature>
<feature type="compositionally biased region" description="Acidic residues" evidence="1">
    <location>
        <begin position="335"/>
        <end position="348"/>
    </location>
</feature>
<feature type="compositionally biased region" description="Basic and acidic residues" evidence="1">
    <location>
        <begin position="89"/>
        <end position="98"/>
    </location>
</feature>
<feature type="compositionally biased region" description="Basic residues" evidence="1">
    <location>
        <begin position="354"/>
        <end position="366"/>
    </location>
</feature>
<feature type="region of interest" description="Disordered" evidence="1">
    <location>
        <begin position="146"/>
        <end position="208"/>
    </location>
</feature>